<evidence type="ECO:0000259" key="3">
    <source>
        <dbReference type="PROSITE" id="PS50222"/>
    </source>
</evidence>
<feature type="domain" description="EF-hand" evidence="3">
    <location>
        <begin position="73"/>
        <end position="100"/>
    </location>
</feature>
<organism evidence="5 6">
    <name type="scientific">Babesia gibsoni</name>
    <dbReference type="NCBI Taxonomy" id="33632"/>
    <lineage>
        <taxon>Eukaryota</taxon>
        <taxon>Sar</taxon>
        <taxon>Alveolata</taxon>
        <taxon>Apicomplexa</taxon>
        <taxon>Aconoidasida</taxon>
        <taxon>Piroplasmida</taxon>
        <taxon>Babesiidae</taxon>
        <taxon>Babesia</taxon>
    </lineage>
</organism>
<reference evidence="5" key="1">
    <citation type="submission" date="2023-08" db="EMBL/GenBank/DDBJ databases">
        <title>Draft sequence of the Babesia gibsoni genome.</title>
        <authorList>
            <person name="Yamagishi J.Y."/>
            <person name="Xuan X.X."/>
        </authorList>
    </citation>
    <scope>NUCLEOTIDE SEQUENCE</scope>
    <source>
        <strain evidence="5">Azabu</strain>
    </source>
</reference>
<dbReference type="PANTHER" id="PTHR23086">
    <property type="entry name" value="PHOSPHATIDYLINOSITOL-4-PHOSPHATE 5-KINASE"/>
    <property type="match status" value="1"/>
</dbReference>
<keyword evidence="6" id="KW-1185">Reference proteome</keyword>
<dbReference type="Gene3D" id="3.30.800.10">
    <property type="entry name" value="Phosphatidylinositol Phosphate Kinase II Beta"/>
    <property type="match status" value="1"/>
</dbReference>
<dbReference type="InterPro" id="IPR018247">
    <property type="entry name" value="EF_Hand_1_Ca_BS"/>
</dbReference>
<dbReference type="AlphaFoldDB" id="A0AAD8URZ0"/>
<keyword evidence="1" id="KW-0106">Calcium</keyword>
<name>A0AAD8URZ0_BABGI</name>
<evidence type="ECO:0000256" key="1">
    <source>
        <dbReference type="ARBA" id="ARBA00022837"/>
    </source>
</evidence>
<dbReference type="Gene3D" id="1.10.238.10">
    <property type="entry name" value="EF-hand"/>
    <property type="match status" value="1"/>
</dbReference>
<dbReference type="PROSITE" id="PS51455">
    <property type="entry name" value="PIPK"/>
    <property type="match status" value="1"/>
</dbReference>
<dbReference type="GO" id="GO:0005886">
    <property type="term" value="C:plasma membrane"/>
    <property type="evidence" value="ECO:0007669"/>
    <property type="project" value="TreeGrafter"/>
</dbReference>
<evidence type="ECO:0000259" key="4">
    <source>
        <dbReference type="PROSITE" id="PS51455"/>
    </source>
</evidence>
<keyword evidence="2" id="KW-0418">Kinase</keyword>
<evidence type="ECO:0000256" key="2">
    <source>
        <dbReference type="PROSITE-ProRule" id="PRU00781"/>
    </source>
</evidence>
<dbReference type="EMBL" id="JAVEPI010000002">
    <property type="protein sequence ID" value="KAK1443846.1"/>
    <property type="molecule type" value="Genomic_DNA"/>
</dbReference>
<protein>
    <submittedName>
        <fullName evidence="5">Phosphatidylinositol-4-phosphate 5-kinase</fullName>
    </submittedName>
</protein>
<keyword evidence="2" id="KW-0067">ATP-binding</keyword>
<dbReference type="InterPro" id="IPR027484">
    <property type="entry name" value="PInositol-4-P-5-kinase_N"/>
</dbReference>
<proteinExistence type="predicted"/>
<keyword evidence="2" id="KW-0808">Transferase</keyword>
<dbReference type="InterPro" id="IPR011992">
    <property type="entry name" value="EF-hand-dom_pair"/>
</dbReference>
<evidence type="ECO:0000313" key="5">
    <source>
        <dbReference type="EMBL" id="KAK1443846.1"/>
    </source>
</evidence>
<dbReference type="SUPFAM" id="SSF56104">
    <property type="entry name" value="SAICAR synthase-like"/>
    <property type="match status" value="1"/>
</dbReference>
<keyword evidence="2" id="KW-0547">Nucleotide-binding</keyword>
<comment type="caution">
    <text evidence="5">The sequence shown here is derived from an EMBL/GenBank/DDBJ whole genome shotgun (WGS) entry which is preliminary data.</text>
</comment>
<accession>A0AAD8URZ0</accession>
<dbReference type="Gene3D" id="3.30.810.10">
    <property type="entry name" value="2-Layer Sandwich"/>
    <property type="match status" value="1"/>
</dbReference>
<dbReference type="SUPFAM" id="SSF47473">
    <property type="entry name" value="EF-hand"/>
    <property type="match status" value="1"/>
</dbReference>
<dbReference type="GO" id="GO:0016308">
    <property type="term" value="F:1-phosphatidylinositol-4-phosphate 5-kinase activity"/>
    <property type="evidence" value="ECO:0007669"/>
    <property type="project" value="TreeGrafter"/>
</dbReference>
<dbReference type="PROSITE" id="PS00018">
    <property type="entry name" value="EF_HAND_1"/>
    <property type="match status" value="1"/>
</dbReference>
<dbReference type="CDD" id="cd00139">
    <property type="entry name" value="PIPKc"/>
    <property type="match status" value="1"/>
</dbReference>
<dbReference type="InterPro" id="IPR023610">
    <property type="entry name" value="PInositol-4/5-P-5/4-kinase"/>
</dbReference>
<feature type="domain" description="PIPK" evidence="4">
    <location>
        <begin position="309"/>
        <end position="664"/>
    </location>
</feature>
<evidence type="ECO:0000313" key="6">
    <source>
        <dbReference type="Proteomes" id="UP001230268"/>
    </source>
</evidence>
<dbReference type="Proteomes" id="UP001230268">
    <property type="component" value="Unassembled WGS sequence"/>
</dbReference>
<dbReference type="InterPro" id="IPR002498">
    <property type="entry name" value="PInositol-4-P-4/5-kinase_core"/>
</dbReference>
<dbReference type="InterPro" id="IPR027483">
    <property type="entry name" value="PInositol-4-P-4/5-kinase_C_sf"/>
</dbReference>
<gene>
    <name evidence="5" type="ORF">BgAZ_207220</name>
</gene>
<dbReference type="Pfam" id="PF01504">
    <property type="entry name" value="PIP5K"/>
    <property type="match status" value="2"/>
</dbReference>
<dbReference type="PANTHER" id="PTHR23086:SF8">
    <property type="entry name" value="PHOSPHATIDYLINOSITOL 5-PHOSPHATE 4-KINASE, ISOFORM A"/>
    <property type="match status" value="1"/>
</dbReference>
<dbReference type="GO" id="GO:0046854">
    <property type="term" value="P:phosphatidylinositol phosphate biosynthetic process"/>
    <property type="evidence" value="ECO:0007669"/>
    <property type="project" value="TreeGrafter"/>
</dbReference>
<dbReference type="PROSITE" id="PS50222">
    <property type="entry name" value="EF_HAND_2"/>
    <property type="match status" value="1"/>
</dbReference>
<dbReference type="GO" id="GO:0005509">
    <property type="term" value="F:calcium ion binding"/>
    <property type="evidence" value="ECO:0007669"/>
    <property type="project" value="InterPro"/>
</dbReference>
<sequence>MPLCGGRRASLPARPSTAVLSELQTSVGCSKSDVIAIYERFRKLAPTGFLTLGKFEECLGLLGSIGKILSDCMFMAFDRNGDGYLDFVEYASAVLTMLHGSDKKRMELSYRIVCTTTGNLYCKTHRSSRDPLCDDSMTFGGCIDINGFQDLVKDITATKSVLLGHRFEYFNTAYIARIFDEHASYCDDGVKRISQQDFIRAIESSSDFVELLGSPAIKCAVEASMPSRAYESLTNFVRNRTLMRSMSDDRFCRRSKTYINRTNAQRNRHFSKMATKESRVEATKVGAFPNTRRGLAVYFGHERWNDVINVMIALGLSARRVSKDCSSDLKEEHFKEKRVFSISPNTNKGMEASLNYVEQGSEGFDALNNPQTIIFTEYAPLVFKQLRKLMNLSEEEYIESVGPEHLVGNMVLGNLSTLSELVSEGKSGALFYFTANGRLVLKTLTTKCAAFVQEWLPEYYRHILNHPNSLIARFIGLFSMTTSKTRNSPTYFLVMNNVFYSTVAMHRRYDLKGSWIGRSVPANERKDHTVALKDCDMQDLKEFIELDQRRVTELTSIIATDVDFLVASSLLDYSLLLGIHYRSQSEDDVDWVGDVDHTKQPFIMGKGRDRLYFIGIIDVLTRWDFAKRAEGVWRRLQTFNSAGVSCVNPQQYGKRFIDYIKNRIS</sequence>
<dbReference type="SMART" id="SM00330">
    <property type="entry name" value="PIPKc"/>
    <property type="match status" value="1"/>
</dbReference>
<dbReference type="InterPro" id="IPR002048">
    <property type="entry name" value="EF_hand_dom"/>
</dbReference>
<dbReference type="GO" id="GO:0005524">
    <property type="term" value="F:ATP binding"/>
    <property type="evidence" value="ECO:0007669"/>
    <property type="project" value="UniProtKB-UniRule"/>
</dbReference>